<evidence type="ECO:0000313" key="3">
    <source>
        <dbReference type="Proteomes" id="UP000342300"/>
    </source>
</evidence>
<comment type="caution">
    <text evidence="2">The sequence shown here is derived from an EMBL/GenBank/DDBJ whole genome shotgun (WGS) entry which is preliminary data.</text>
</comment>
<dbReference type="Proteomes" id="UP000342300">
    <property type="component" value="Unassembled WGS sequence"/>
</dbReference>
<sequence>MQANALIIDRDKLQDGARIKLHRGRPELHFAACTGRGRQDIATGNWPVEQGIGRFATVRTMQVNRARQPGDPPDAACRVGRRRRRQQQREEQERQEKRSAQGRR</sequence>
<dbReference type="AlphaFoldDB" id="A0A6A7RY63"/>
<proteinExistence type="predicted"/>
<gene>
    <name evidence="2" type="ORF">CRU78_18795</name>
</gene>
<dbReference type="EMBL" id="PDHS01000523">
    <property type="protein sequence ID" value="MQM32421.1"/>
    <property type="molecule type" value="Genomic_DNA"/>
</dbReference>
<protein>
    <submittedName>
        <fullName evidence="2">Uncharacterized protein</fullName>
    </submittedName>
</protein>
<organism evidence="2 3">
    <name type="scientific">Candidatus Accumulibacter phosphatis</name>
    <dbReference type="NCBI Taxonomy" id="327160"/>
    <lineage>
        <taxon>Bacteria</taxon>
        <taxon>Pseudomonadati</taxon>
        <taxon>Pseudomonadota</taxon>
        <taxon>Betaproteobacteria</taxon>
        <taxon>Candidatus Accumulibacter</taxon>
    </lineage>
</organism>
<evidence type="ECO:0000256" key="1">
    <source>
        <dbReference type="SAM" id="MobiDB-lite"/>
    </source>
</evidence>
<feature type="compositionally biased region" description="Basic and acidic residues" evidence="1">
    <location>
        <begin position="87"/>
        <end position="104"/>
    </location>
</feature>
<evidence type="ECO:0000313" key="2">
    <source>
        <dbReference type="EMBL" id="MQM32421.1"/>
    </source>
</evidence>
<name>A0A6A7RY63_9PROT</name>
<accession>A0A6A7RY63</accession>
<reference evidence="2 3" key="1">
    <citation type="submission" date="2017-09" db="EMBL/GenBank/DDBJ databases">
        <title>Metagenomic Analysis Reveals Denitrifying Candidatus Accumulibacter and Flanking Population as a Source of N2O.</title>
        <authorList>
            <person name="Gao H."/>
            <person name="Mao Y."/>
            <person name="Zhao X."/>
            <person name="Liu W.-T."/>
            <person name="Zhang T."/>
            <person name="Wells G."/>
        </authorList>
    </citation>
    <scope>NUCLEOTIDE SEQUENCE [LARGE SCALE GENOMIC DNA]</scope>
    <source>
        <strain evidence="2">CANDO_2_IC</strain>
    </source>
</reference>
<feature type="region of interest" description="Disordered" evidence="1">
    <location>
        <begin position="63"/>
        <end position="104"/>
    </location>
</feature>